<evidence type="ECO:0000259" key="4">
    <source>
        <dbReference type="PROSITE" id="PS50835"/>
    </source>
</evidence>
<keyword evidence="3" id="KW-0732">Signal</keyword>
<dbReference type="InterPro" id="IPR036179">
    <property type="entry name" value="Ig-like_dom_sf"/>
</dbReference>
<reference evidence="5 7" key="2">
    <citation type="journal article" date="2013" name="Nature">
        <title>Insights into bilaterian evolution from three spiralian genomes.</title>
        <authorList>
            <person name="Simakov O."/>
            <person name="Marletaz F."/>
            <person name="Cho S.J."/>
            <person name="Edsinger-Gonzales E."/>
            <person name="Havlak P."/>
            <person name="Hellsten U."/>
            <person name="Kuo D.H."/>
            <person name="Larsson T."/>
            <person name="Lv J."/>
            <person name="Arendt D."/>
            <person name="Savage R."/>
            <person name="Osoegawa K."/>
            <person name="de Jong P."/>
            <person name="Grimwood J."/>
            <person name="Chapman J.A."/>
            <person name="Shapiro H."/>
            <person name="Aerts A."/>
            <person name="Otillar R.P."/>
            <person name="Terry A.Y."/>
            <person name="Boore J.L."/>
            <person name="Grigoriev I.V."/>
            <person name="Lindberg D.R."/>
            <person name="Seaver E.C."/>
            <person name="Weisblat D.A."/>
            <person name="Putnam N.H."/>
            <person name="Rokhsar D.S."/>
        </authorList>
    </citation>
    <scope>NUCLEOTIDE SEQUENCE</scope>
    <source>
        <strain evidence="5 7">I ESC-2004</strain>
    </source>
</reference>
<feature type="disulfide bond" evidence="2">
    <location>
        <begin position="152"/>
        <end position="167"/>
    </location>
</feature>
<feature type="chain" id="PRO_5008787622" description="Ig-like domain-containing protein" evidence="3">
    <location>
        <begin position="20"/>
        <end position="181"/>
    </location>
</feature>
<dbReference type="InterPro" id="IPR013783">
    <property type="entry name" value="Ig-like_fold"/>
</dbReference>
<dbReference type="HOGENOM" id="CLU_1490398_0_0_1"/>
<evidence type="ECO:0000256" key="1">
    <source>
        <dbReference type="ARBA" id="ARBA00023157"/>
    </source>
</evidence>
<reference evidence="7" key="1">
    <citation type="submission" date="2012-12" db="EMBL/GenBank/DDBJ databases">
        <authorList>
            <person name="Hellsten U."/>
            <person name="Grimwood J."/>
            <person name="Chapman J.A."/>
            <person name="Shapiro H."/>
            <person name="Aerts A."/>
            <person name="Otillar R.P."/>
            <person name="Terry A.Y."/>
            <person name="Boore J.L."/>
            <person name="Simakov O."/>
            <person name="Marletaz F."/>
            <person name="Cho S.-J."/>
            <person name="Edsinger-Gonzales E."/>
            <person name="Havlak P."/>
            <person name="Kuo D.-H."/>
            <person name="Larsson T."/>
            <person name="Lv J."/>
            <person name="Arendt D."/>
            <person name="Savage R."/>
            <person name="Osoegawa K."/>
            <person name="de Jong P."/>
            <person name="Lindberg D.R."/>
            <person name="Seaver E.C."/>
            <person name="Weisblat D.A."/>
            <person name="Putnam N.H."/>
            <person name="Grigoriev I.V."/>
            <person name="Rokhsar D.S."/>
        </authorList>
    </citation>
    <scope>NUCLEOTIDE SEQUENCE</scope>
    <source>
        <strain evidence="7">I ESC-2004</strain>
    </source>
</reference>
<dbReference type="InterPro" id="IPR023415">
    <property type="entry name" value="LDLR_class-A_CS"/>
</dbReference>
<evidence type="ECO:0000313" key="5">
    <source>
        <dbReference type="EMBL" id="ELT98076.1"/>
    </source>
</evidence>
<dbReference type="EMBL" id="KB308243">
    <property type="protein sequence ID" value="ELT98076.1"/>
    <property type="molecule type" value="Genomic_DNA"/>
</dbReference>
<evidence type="ECO:0000256" key="2">
    <source>
        <dbReference type="PROSITE-ProRule" id="PRU00124"/>
    </source>
</evidence>
<evidence type="ECO:0000313" key="6">
    <source>
        <dbReference type="EnsemblMetazoa" id="CapteP223846"/>
    </source>
</evidence>
<keyword evidence="1 2" id="KW-1015">Disulfide bond</keyword>
<dbReference type="OrthoDB" id="10013209at2759"/>
<name>R7U326_CAPTE</name>
<reference evidence="6" key="3">
    <citation type="submission" date="2015-06" db="UniProtKB">
        <authorList>
            <consortium name="EnsemblMetazoa"/>
        </authorList>
    </citation>
    <scope>IDENTIFICATION</scope>
</reference>
<dbReference type="PROSITE" id="PS01209">
    <property type="entry name" value="LDLRA_1"/>
    <property type="match status" value="1"/>
</dbReference>
<keyword evidence="7" id="KW-1185">Reference proteome</keyword>
<dbReference type="Proteomes" id="UP000014760">
    <property type="component" value="Unassembled WGS sequence"/>
</dbReference>
<comment type="caution">
    <text evidence="2">Lacks conserved residue(s) required for the propagation of feature annotation.</text>
</comment>
<feature type="domain" description="Ig-like" evidence="4">
    <location>
        <begin position="44"/>
        <end position="128"/>
    </location>
</feature>
<dbReference type="PROSITE" id="PS50835">
    <property type="entry name" value="IG_LIKE"/>
    <property type="match status" value="1"/>
</dbReference>
<evidence type="ECO:0000313" key="7">
    <source>
        <dbReference type="Proteomes" id="UP000014760"/>
    </source>
</evidence>
<dbReference type="SUPFAM" id="SSF48726">
    <property type="entry name" value="Immunoglobulin"/>
    <property type="match status" value="1"/>
</dbReference>
<dbReference type="InterPro" id="IPR036055">
    <property type="entry name" value="LDL_receptor-like_sf"/>
</dbReference>
<proteinExistence type="predicted"/>
<sequence length="181" mass="19586">MMLSSISAALLLLASVVNAATSNGVVVTPEYVFIKSMQPGSAICRVTNTAGLSYLWNGITWYAPDGTAIAAKGSQMIVDLVYHTPTATQKDYWTSTLNIASVDYTLNGNYTCEVNYNNVITKLSTTIALQGCTMNDYTCKTGGGCVPCNKLCDGIDDCGDWSDEFQCSTGRKEKKREKIEK</sequence>
<dbReference type="AlphaFoldDB" id="R7U326"/>
<dbReference type="EMBL" id="AMQN01010610">
    <property type="status" value="NOT_ANNOTATED_CDS"/>
    <property type="molecule type" value="Genomic_DNA"/>
</dbReference>
<dbReference type="EnsemblMetazoa" id="CapteT223846">
    <property type="protein sequence ID" value="CapteP223846"/>
    <property type="gene ID" value="CapteG223846"/>
</dbReference>
<dbReference type="InterPro" id="IPR002172">
    <property type="entry name" value="LDrepeatLR_classA_rpt"/>
</dbReference>
<dbReference type="InterPro" id="IPR007110">
    <property type="entry name" value="Ig-like_dom"/>
</dbReference>
<accession>R7U326</accession>
<dbReference type="Pfam" id="PF00057">
    <property type="entry name" value="Ldl_recept_a"/>
    <property type="match status" value="1"/>
</dbReference>
<dbReference type="Gene3D" id="4.10.400.10">
    <property type="entry name" value="Low-density Lipoprotein Receptor"/>
    <property type="match status" value="1"/>
</dbReference>
<protein>
    <recommendedName>
        <fullName evidence="4">Ig-like domain-containing protein</fullName>
    </recommendedName>
</protein>
<evidence type="ECO:0000256" key="3">
    <source>
        <dbReference type="SAM" id="SignalP"/>
    </source>
</evidence>
<gene>
    <name evidence="5" type="ORF">CAPTEDRAFT_223846</name>
</gene>
<organism evidence="5">
    <name type="scientific">Capitella teleta</name>
    <name type="common">Polychaete worm</name>
    <dbReference type="NCBI Taxonomy" id="283909"/>
    <lineage>
        <taxon>Eukaryota</taxon>
        <taxon>Metazoa</taxon>
        <taxon>Spiralia</taxon>
        <taxon>Lophotrochozoa</taxon>
        <taxon>Annelida</taxon>
        <taxon>Polychaeta</taxon>
        <taxon>Sedentaria</taxon>
        <taxon>Scolecida</taxon>
        <taxon>Capitellidae</taxon>
        <taxon>Capitella</taxon>
    </lineage>
</organism>
<dbReference type="PROSITE" id="PS50068">
    <property type="entry name" value="LDLRA_2"/>
    <property type="match status" value="1"/>
</dbReference>
<dbReference type="SMART" id="SM00192">
    <property type="entry name" value="LDLa"/>
    <property type="match status" value="1"/>
</dbReference>
<feature type="signal peptide" evidence="3">
    <location>
        <begin position="1"/>
        <end position="19"/>
    </location>
</feature>
<dbReference type="SUPFAM" id="SSF57424">
    <property type="entry name" value="LDL receptor-like module"/>
    <property type="match status" value="1"/>
</dbReference>
<dbReference type="Gene3D" id="2.60.40.10">
    <property type="entry name" value="Immunoglobulins"/>
    <property type="match status" value="1"/>
</dbReference>
<dbReference type="CDD" id="cd00112">
    <property type="entry name" value="LDLa"/>
    <property type="match status" value="1"/>
</dbReference>